<dbReference type="GO" id="GO:0008474">
    <property type="term" value="F:palmitoyl-(protein) hydrolase activity"/>
    <property type="evidence" value="ECO:0007669"/>
    <property type="project" value="UniProtKB-EC"/>
</dbReference>
<protein>
    <recommendedName>
        <fullName evidence="2">Palmitoyl-protein thioesterase 1</fullName>
        <ecNumber evidence="1">3.1.2.22</ecNumber>
    </recommendedName>
    <alternativeName>
        <fullName evidence="7">Palmitoyl-protein hydrolase 1</fullName>
    </alternativeName>
</protein>
<dbReference type="EC" id="3.1.2.22" evidence="1"/>
<organism evidence="8">
    <name type="scientific">Cyclophora tenuis</name>
    <name type="common">Marine diatom</name>
    <dbReference type="NCBI Taxonomy" id="216820"/>
    <lineage>
        <taxon>Eukaryota</taxon>
        <taxon>Sar</taxon>
        <taxon>Stramenopiles</taxon>
        <taxon>Ochrophyta</taxon>
        <taxon>Bacillariophyta</taxon>
        <taxon>Fragilariophyceae</taxon>
        <taxon>Fragilariophycidae</taxon>
        <taxon>Cyclophorales</taxon>
        <taxon>Cyclophoraceae</taxon>
        <taxon>Cyclophora</taxon>
    </lineage>
</organism>
<evidence type="ECO:0000256" key="4">
    <source>
        <dbReference type="ARBA" id="ARBA00022801"/>
    </source>
</evidence>
<evidence type="ECO:0000256" key="3">
    <source>
        <dbReference type="ARBA" id="ARBA00022729"/>
    </source>
</evidence>
<dbReference type="PANTHER" id="PTHR11247">
    <property type="entry name" value="PALMITOYL-PROTEIN THIOESTERASE/DOLICHYLDIPHOSPHATASE 1"/>
    <property type="match status" value="1"/>
</dbReference>
<evidence type="ECO:0000313" key="8">
    <source>
        <dbReference type="EMBL" id="CAD8932438.1"/>
    </source>
</evidence>
<keyword evidence="3" id="KW-0732">Signal</keyword>
<dbReference type="SUPFAM" id="SSF53474">
    <property type="entry name" value="alpha/beta-Hydrolases"/>
    <property type="match status" value="1"/>
</dbReference>
<dbReference type="EMBL" id="HBFW01005390">
    <property type="protein sequence ID" value="CAD8932438.1"/>
    <property type="molecule type" value="Transcribed_RNA"/>
</dbReference>
<name>A0A7S1CYF3_CYCTE</name>
<evidence type="ECO:0000256" key="1">
    <source>
        <dbReference type="ARBA" id="ARBA00012423"/>
    </source>
</evidence>
<accession>A0A7S1CYF3</accession>
<dbReference type="PANTHER" id="PTHR11247:SF8">
    <property type="entry name" value="PALMITOYL-PROTEIN THIOESTERASE 1"/>
    <property type="match status" value="1"/>
</dbReference>
<evidence type="ECO:0000256" key="5">
    <source>
        <dbReference type="ARBA" id="ARBA00023157"/>
    </source>
</evidence>
<dbReference type="InterPro" id="IPR002472">
    <property type="entry name" value="Palm_thioest"/>
</dbReference>
<dbReference type="InterPro" id="IPR029058">
    <property type="entry name" value="AB_hydrolase_fold"/>
</dbReference>
<keyword evidence="5" id="KW-1015">Disulfide bond</keyword>
<evidence type="ECO:0000256" key="6">
    <source>
        <dbReference type="ARBA" id="ARBA00023180"/>
    </source>
</evidence>
<sequence length="346" mass="39177">MVDRLVENPLEMASELHSWAKAHGLLINNVDAVEDIEALPQRKRILGSRVDAQSSLPIVFAHGMGDSCFNDGFRNLVKRSSNLMGGVYSVCVPTGKNQAEDTNNGYFLNMDASVEIFAANIRKDPKLANGFHAIGLSQGNNVIRGYIAKHNYPPVHTFISINGVNAGEGAVPYCRPSYKKPTITTTTKNDVAFPSMCDLLMEQASRAAYTTYAQSHSFQANYWRDPRESEFPTYQKYAQLAQWNNEGLVFNQTLKENYARTSKFVWVLATEDGMVWPKEGEQWGAPDPKNPFQHILPREETAWFVQDLFGLRSAEEDGKNFYESFQGDHLRFSMKQYDEWLTKYLS</sequence>
<reference evidence="8" key="1">
    <citation type="submission" date="2021-01" db="EMBL/GenBank/DDBJ databases">
        <authorList>
            <person name="Corre E."/>
            <person name="Pelletier E."/>
            <person name="Niang G."/>
            <person name="Scheremetjew M."/>
            <person name="Finn R."/>
            <person name="Kale V."/>
            <person name="Holt S."/>
            <person name="Cochrane G."/>
            <person name="Meng A."/>
            <person name="Brown T."/>
            <person name="Cohen L."/>
        </authorList>
    </citation>
    <scope>NUCLEOTIDE SEQUENCE</scope>
    <source>
        <strain evidence="8">ECT3854</strain>
    </source>
</reference>
<dbReference type="Pfam" id="PF02089">
    <property type="entry name" value="Palm_thioest"/>
    <property type="match status" value="1"/>
</dbReference>
<dbReference type="PRINTS" id="PR00414">
    <property type="entry name" value="PPTHIESTRASE"/>
</dbReference>
<dbReference type="Gene3D" id="3.40.50.1820">
    <property type="entry name" value="alpha/beta hydrolase"/>
    <property type="match status" value="1"/>
</dbReference>
<proteinExistence type="predicted"/>
<keyword evidence="6" id="KW-0325">Glycoprotein</keyword>
<evidence type="ECO:0000256" key="7">
    <source>
        <dbReference type="ARBA" id="ARBA00031934"/>
    </source>
</evidence>
<dbReference type="GO" id="GO:0005764">
    <property type="term" value="C:lysosome"/>
    <property type="evidence" value="ECO:0007669"/>
    <property type="project" value="TreeGrafter"/>
</dbReference>
<dbReference type="AlphaFoldDB" id="A0A7S1CYF3"/>
<evidence type="ECO:0000256" key="2">
    <source>
        <dbReference type="ARBA" id="ARBA00014212"/>
    </source>
</evidence>
<keyword evidence="4" id="KW-0378">Hydrolase</keyword>
<gene>
    <name evidence="8" type="ORF">CTEN0397_LOCUS3463</name>
</gene>